<dbReference type="NCBIfam" id="NF006047">
    <property type="entry name" value="PRK08193.1"/>
    <property type="match status" value="1"/>
</dbReference>
<dbReference type="PANTHER" id="PTHR22789:SF8">
    <property type="entry name" value="L-RIBULOSE-5-PHOSPHATE 4-EPIMERASE SGBE"/>
    <property type="match status" value="1"/>
</dbReference>
<dbReference type="InterPro" id="IPR036409">
    <property type="entry name" value="Aldolase_II/adducin_N_sf"/>
</dbReference>
<evidence type="ECO:0000256" key="4">
    <source>
        <dbReference type="ARBA" id="ARBA00013186"/>
    </source>
</evidence>
<name>A0A098QXC0_9SPIO</name>
<dbReference type="RefSeq" id="WP_037547545.1">
    <property type="nucleotide sequence ID" value="NZ_JNUP01000063.1"/>
</dbReference>
<dbReference type="STRING" id="1480694.DC28_08255"/>
<dbReference type="InterPro" id="IPR050197">
    <property type="entry name" value="Aldolase_class_II_sugar_metab"/>
</dbReference>
<evidence type="ECO:0000313" key="12">
    <source>
        <dbReference type="Proteomes" id="UP000029692"/>
    </source>
</evidence>
<evidence type="ECO:0000256" key="9">
    <source>
        <dbReference type="SAM" id="MobiDB-lite"/>
    </source>
</evidence>
<dbReference type="FunFam" id="3.40.225.10:FF:000001">
    <property type="entry name" value="L-ribulose-5-phosphate 4-epimerase UlaF"/>
    <property type="match status" value="1"/>
</dbReference>
<feature type="domain" description="Class II aldolase/adducin N-terminal" evidence="10">
    <location>
        <begin position="8"/>
        <end position="199"/>
    </location>
</feature>
<dbReference type="SUPFAM" id="SSF53639">
    <property type="entry name" value="AraD/HMP-PK domain-like"/>
    <property type="match status" value="1"/>
</dbReference>
<sequence>MKYPELRQAAFEANLMLKAEGLVVLTWGNASAIDRDLGLFAIKPSGVDYRELRAEDMVVLDLETGTIADGSKRPSSDTPTHRELYRGFRTIGGIVHTHSIHAVAWAQAERAIPVYGSTHADHWADQIPLVRPLTAKEIEEEYEKATGTAILESFLERGLDPLEHPGALLPHHGPFTWGRTAMDAARNAVALEAVAQMAALTEQITPKPQSIPRPMADKHYSRKHGPGAYYGQIGDKT</sequence>
<dbReference type="InterPro" id="IPR001303">
    <property type="entry name" value="Aldolase_II/adducin_N"/>
</dbReference>
<evidence type="ECO:0000256" key="6">
    <source>
        <dbReference type="ARBA" id="ARBA00022833"/>
    </source>
</evidence>
<evidence type="ECO:0000259" key="10">
    <source>
        <dbReference type="SMART" id="SM01007"/>
    </source>
</evidence>
<evidence type="ECO:0000256" key="7">
    <source>
        <dbReference type="ARBA" id="ARBA00023235"/>
    </source>
</evidence>
<gene>
    <name evidence="11" type="primary">araD</name>
    <name evidence="11" type="ORF">DC28_08255</name>
</gene>
<dbReference type="SMART" id="SM01007">
    <property type="entry name" value="Aldolase_II"/>
    <property type="match status" value="1"/>
</dbReference>
<dbReference type="eggNOG" id="COG0235">
    <property type="taxonomic scope" value="Bacteria"/>
</dbReference>
<dbReference type="PANTHER" id="PTHR22789">
    <property type="entry name" value="FUCULOSE PHOSPHATE ALDOLASE"/>
    <property type="match status" value="1"/>
</dbReference>
<keyword evidence="12" id="KW-1185">Reference proteome</keyword>
<dbReference type="GO" id="GO:0019323">
    <property type="term" value="P:pentose catabolic process"/>
    <property type="evidence" value="ECO:0007669"/>
    <property type="project" value="TreeGrafter"/>
</dbReference>
<dbReference type="AlphaFoldDB" id="A0A098QXC0"/>
<comment type="catalytic activity">
    <reaction evidence="1">
        <text>L-ribulose 5-phosphate = D-xylulose 5-phosphate</text>
        <dbReference type="Rhea" id="RHEA:22368"/>
        <dbReference type="ChEBI" id="CHEBI:57737"/>
        <dbReference type="ChEBI" id="CHEBI:58226"/>
        <dbReference type="EC" id="5.1.3.4"/>
    </reaction>
</comment>
<evidence type="ECO:0000256" key="8">
    <source>
        <dbReference type="ARBA" id="ARBA00023277"/>
    </source>
</evidence>
<comment type="caution">
    <text evidence="11">The sequence shown here is derived from an EMBL/GenBank/DDBJ whole genome shotgun (WGS) entry which is preliminary data.</text>
</comment>
<dbReference type="GO" id="GO:0016832">
    <property type="term" value="F:aldehyde-lyase activity"/>
    <property type="evidence" value="ECO:0007669"/>
    <property type="project" value="TreeGrafter"/>
</dbReference>
<dbReference type="Gene3D" id="3.40.225.10">
    <property type="entry name" value="Class II aldolase/adducin N-terminal domain"/>
    <property type="match status" value="1"/>
</dbReference>
<evidence type="ECO:0000256" key="3">
    <source>
        <dbReference type="ARBA" id="ARBA00010037"/>
    </source>
</evidence>
<keyword evidence="5" id="KW-0479">Metal-binding</keyword>
<accession>A0A098QXC0</accession>
<proteinExistence type="inferred from homology"/>
<comment type="similarity">
    <text evidence="3">Belongs to the aldolase class II family. AraD/FucA subfamily.</text>
</comment>
<evidence type="ECO:0000256" key="5">
    <source>
        <dbReference type="ARBA" id="ARBA00022723"/>
    </source>
</evidence>
<protein>
    <recommendedName>
        <fullName evidence="4">L-ribulose-5-phosphate 4-epimerase</fullName>
        <ecNumber evidence="4">5.1.3.4</ecNumber>
    </recommendedName>
</protein>
<dbReference type="OrthoDB" id="9794581at2"/>
<evidence type="ECO:0000313" key="11">
    <source>
        <dbReference type="EMBL" id="KGE72083.1"/>
    </source>
</evidence>
<reference evidence="11 12" key="1">
    <citation type="submission" date="2014-05" db="EMBL/GenBank/DDBJ databases">
        <title>De novo Genome Sequence of Spirocheata sp.</title>
        <authorList>
            <person name="Shivani Y."/>
            <person name="Subhash Y."/>
            <person name="Tushar L."/>
            <person name="Sasikala C."/>
            <person name="Ramana C.V."/>
        </authorList>
    </citation>
    <scope>NUCLEOTIDE SEQUENCE [LARGE SCALE GENOMIC DNA]</scope>
    <source>
        <strain evidence="11 12">JC230</strain>
    </source>
</reference>
<dbReference type="EC" id="5.1.3.4" evidence="4"/>
<keyword evidence="6" id="KW-0862">Zinc</keyword>
<evidence type="ECO:0000256" key="2">
    <source>
        <dbReference type="ARBA" id="ARBA00001947"/>
    </source>
</evidence>
<comment type="cofactor">
    <cofactor evidence="2">
        <name>Zn(2+)</name>
        <dbReference type="ChEBI" id="CHEBI:29105"/>
    </cofactor>
</comment>
<feature type="region of interest" description="Disordered" evidence="9">
    <location>
        <begin position="207"/>
        <end position="237"/>
    </location>
</feature>
<dbReference type="GO" id="GO:0005829">
    <property type="term" value="C:cytosol"/>
    <property type="evidence" value="ECO:0007669"/>
    <property type="project" value="TreeGrafter"/>
</dbReference>
<dbReference type="Proteomes" id="UP000029692">
    <property type="component" value="Unassembled WGS sequence"/>
</dbReference>
<evidence type="ECO:0000256" key="1">
    <source>
        <dbReference type="ARBA" id="ARBA00001726"/>
    </source>
</evidence>
<dbReference type="GO" id="GO:0046872">
    <property type="term" value="F:metal ion binding"/>
    <property type="evidence" value="ECO:0007669"/>
    <property type="project" value="UniProtKB-KW"/>
</dbReference>
<dbReference type="Pfam" id="PF00596">
    <property type="entry name" value="Aldolase_II"/>
    <property type="match status" value="1"/>
</dbReference>
<dbReference type="GO" id="GO:0008742">
    <property type="term" value="F:L-ribulose-phosphate 4-epimerase activity"/>
    <property type="evidence" value="ECO:0007669"/>
    <property type="project" value="UniProtKB-EC"/>
</dbReference>
<keyword evidence="7 11" id="KW-0413">Isomerase</keyword>
<organism evidence="11 12">
    <name type="scientific">Spirochaeta lutea</name>
    <dbReference type="NCBI Taxonomy" id="1480694"/>
    <lineage>
        <taxon>Bacteria</taxon>
        <taxon>Pseudomonadati</taxon>
        <taxon>Spirochaetota</taxon>
        <taxon>Spirochaetia</taxon>
        <taxon>Spirochaetales</taxon>
        <taxon>Spirochaetaceae</taxon>
        <taxon>Spirochaeta</taxon>
    </lineage>
</organism>
<keyword evidence="8" id="KW-0119">Carbohydrate metabolism</keyword>
<dbReference type="EMBL" id="JNUP01000063">
    <property type="protein sequence ID" value="KGE72083.1"/>
    <property type="molecule type" value="Genomic_DNA"/>
</dbReference>